<dbReference type="InterPro" id="IPR004117">
    <property type="entry name" value="7tm6_olfct_rcpt"/>
</dbReference>
<dbReference type="GO" id="GO:0004984">
    <property type="term" value="F:olfactory receptor activity"/>
    <property type="evidence" value="ECO:0007669"/>
    <property type="project" value="InterPro"/>
</dbReference>
<feature type="transmembrane region" description="Helical" evidence="9">
    <location>
        <begin position="131"/>
        <end position="152"/>
    </location>
</feature>
<feature type="transmembrane region" description="Helical" evidence="9">
    <location>
        <begin position="301"/>
        <end position="321"/>
    </location>
</feature>
<evidence type="ECO:0000313" key="10">
    <source>
        <dbReference type="EMBL" id="WEG72124.1"/>
    </source>
</evidence>
<evidence type="ECO:0000256" key="9">
    <source>
        <dbReference type="RuleBase" id="RU351113"/>
    </source>
</evidence>
<feature type="transmembrane region" description="Helical" evidence="9">
    <location>
        <begin position="191"/>
        <end position="215"/>
    </location>
</feature>
<evidence type="ECO:0000256" key="8">
    <source>
        <dbReference type="ARBA" id="ARBA00023224"/>
    </source>
</evidence>
<evidence type="ECO:0000256" key="4">
    <source>
        <dbReference type="ARBA" id="ARBA00022725"/>
    </source>
</evidence>
<feature type="transmembrane region" description="Helical" evidence="9">
    <location>
        <begin position="275"/>
        <end position="295"/>
    </location>
</feature>
<keyword evidence="8 9" id="KW-0807">Transducer</keyword>
<keyword evidence="5 9" id="KW-1133">Transmembrane helix</keyword>
<dbReference type="PANTHER" id="PTHR21137:SF44">
    <property type="entry name" value="ODORANT RECEPTOR 13A-RELATED"/>
    <property type="match status" value="1"/>
</dbReference>
<dbReference type="EMBL" id="ON926841">
    <property type="protein sequence ID" value="WEG72124.1"/>
    <property type="molecule type" value="mRNA"/>
</dbReference>
<evidence type="ECO:0000256" key="1">
    <source>
        <dbReference type="ARBA" id="ARBA00004141"/>
    </source>
</evidence>
<evidence type="ECO:0000256" key="7">
    <source>
        <dbReference type="ARBA" id="ARBA00023170"/>
    </source>
</evidence>
<keyword evidence="3 9" id="KW-0812">Transmembrane</keyword>
<evidence type="ECO:0000256" key="2">
    <source>
        <dbReference type="ARBA" id="ARBA00022606"/>
    </source>
</evidence>
<dbReference type="GO" id="GO:0005549">
    <property type="term" value="F:odorant binding"/>
    <property type="evidence" value="ECO:0007669"/>
    <property type="project" value="InterPro"/>
</dbReference>
<dbReference type="GO" id="GO:0007165">
    <property type="term" value="P:signal transduction"/>
    <property type="evidence" value="ECO:0007669"/>
    <property type="project" value="UniProtKB-KW"/>
</dbReference>
<dbReference type="AlphaFoldDB" id="A0A9Y1N8K3"/>
<accession>A0A9Y1N8K3</accession>
<comment type="subcellular location">
    <subcellularLocation>
        <location evidence="9">Cell membrane</location>
        <topology evidence="9">Multi-pass membrane protein</topology>
    </subcellularLocation>
    <subcellularLocation>
        <location evidence="1">Membrane</location>
        <topology evidence="1">Multi-pass membrane protein</topology>
    </subcellularLocation>
</comment>
<keyword evidence="6 9" id="KW-0472">Membrane</keyword>
<comment type="similarity">
    <text evidence="9">Belongs to the insect chemoreceptor superfamily. Heteromeric odorant receptor channel (TC 1.A.69) family.</text>
</comment>
<dbReference type="Pfam" id="PF02949">
    <property type="entry name" value="7tm_6"/>
    <property type="match status" value="1"/>
</dbReference>
<dbReference type="PANTHER" id="PTHR21137">
    <property type="entry name" value="ODORANT RECEPTOR"/>
    <property type="match status" value="1"/>
</dbReference>
<name>A0A9Y1N8K3_GRAMO</name>
<organism evidence="10">
    <name type="scientific">Grapholita molesta</name>
    <name type="common">Oriental fruit moth</name>
    <name type="synonym">Cydia molesta</name>
    <dbReference type="NCBI Taxonomy" id="192188"/>
    <lineage>
        <taxon>Eukaryota</taxon>
        <taxon>Metazoa</taxon>
        <taxon>Ecdysozoa</taxon>
        <taxon>Arthropoda</taxon>
        <taxon>Hexapoda</taxon>
        <taxon>Insecta</taxon>
        <taxon>Pterygota</taxon>
        <taxon>Neoptera</taxon>
        <taxon>Endopterygota</taxon>
        <taxon>Lepidoptera</taxon>
        <taxon>Glossata</taxon>
        <taxon>Ditrysia</taxon>
        <taxon>Tortricoidea</taxon>
        <taxon>Tortricidae</taxon>
        <taxon>Olethreutinae</taxon>
        <taxon>Grapholitini</taxon>
        <taxon>Grapholita</taxon>
    </lineage>
</organism>
<keyword evidence="4 9" id="KW-0552">Olfaction</keyword>
<evidence type="ECO:0000256" key="5">
    <source>
        <dbReference type="ARBA" id="ARBA00022989"/>
    </source>
</evidence>
<proteinExistence type="evidence at transcript level"/>
<keyword evidence="2 9" id="KW-0716">Sensory transduction</keyword>
<dbReference type="GO" id="GO:0005886">
    <property type="term" value="C:plasma membrane"/>
    <property type="evidence" value="ECO:0007669"/>
    <property type="project" value="UniProtKB-SubCell"/>
</dbReference>
<comment type="caution">
    <text evidence="9">Lacks conserved residue(s) required for the propagation of feature annotation.</text>
</comment>
<keyword evidence="7 9" id="KW-0675">Receptor</keyword>
<sequence length="398" mass="46227">MSLLFDESLRKLNVMFKISGIYLDRKIQNTFEHILKYRSFYIINFLWLNTDVIGELLWLIQGAIEGKNLEELTYIAPCSTYCMLANIKALTLISNEDNIQNLFTKLRDMENVGVGEYSRDKEMVVVKMRKYLNVVIQAVKVFSMLTAVLFSLSPAMLMGLEYSQSGQFKLMLQFMVVYPVDPYDIKYWPFVYLHLVWSTILVVSQVAAVDCLFYICCTSICTQLRLLQYDIETIIPGNTFEVNHFQEKFKKLILRHQEIMQAVIRLEDIYTKSTLIHFVSSSFLICLTGFNVTTTDDIPCLLMFLSFLLMSLLQVYFLCFFGDWIMTSSMEVGSAVYNSKWYTVDAKTARHLYVVQIRAWKPCKLTAHSYVDVNLKAFTKILSTSWSYFALLKTMESP</sequence>
<protein>
    <recommendedName>
        <fullName evidence="9">Odorant receptor</fullName>
    </recommendedName>
</protein>
<evidence type="ECO:0000256" key="3">
    <source>
        <dbReference type="ARBA" id="ARBA00022692"/>
    </source>
</evidence>
<evidence type="ECO:0000256" key="6">
    <source>
        <dbReference type="ARBA" id="ARBA00023136"/>
    </source>
</evidence>
<reference evidence="10" key="1">
    <citation type="submission" date="2022-06" db="EMBL/GenBank/DDBJ databases">
        <authorList>
            <person name="Shang L."/>
        </authorList>
    </citation>
    <scope>NUCLEOTIDE SEQUENCE</scope>
</reference>